<feature type="transmembrane region" description="Helical" evidence="1">
    <location>
        <begin position="56"/>
        <end position="76"/>
    </location>
</feature>
<reference evidence="2 3" key="1">
    <citation type="submission" date="2017-07" db="EMBL/GenBank/DDBJ databases">
        <title>Flavobacterium cyanobacteriorum sp. nov., isolated from cyanobacterial aggregates in a eutrophic lake.</title>
        <authorList>
            <person name="Cai H."/>
        </authorList>
    </citation>
    <scope>NUCLEOTIDE SEQUENCE [LARGE SCALE GENOMIC DNA]</scope>
    <source>
        <strain evidence="2 3">TH021</strain>
    </source>
</reference>
<feature type="transmembrane region" description="Helical" evidence="1">
    <location>
        <begin position="88"/>
        <end position="113"/>
    </location>
</feature>
<accession>A0A256A3J0</accession>
<dbReference type="Pfam" id="PF11188">
    <property type="entry name" value="DUF2975"/>
    <property type="match status" value="1"/>
</dbReference>
<dbReference type="OrthoDB" id="1448668at2"/>
<comment type="caution">
    <text evidence="2">The sequence shown here is derived from an EMBL/GenBank/DDBJ whole genome shotgun (WGS) entry which is preliminary data.</text>
</comment>
<keyword evidence="3" id="KW-1185">Reference proteome</keyword>
<dbReference type="InterPro" id="IPR021354">
    <property type="entry name" value="DUF2975"/>
</dbReference>
<evidence type="ECO:0000313" key="2">
    <source>
        <dbReference type="EMBL" id="OYQ48232.1"/>
    </source>
</evidence>
<proteinExistence type="predicted"/>
<dbReference type="RefSeq" id="WP_094411630.1">
    <property type="nucleotide sequence ID" value="NZ_NOXV01000076.1"/>
</dbReference>
<dbReference type="EMBL" id="NOXV01000076">
    <property type="protein sequence ID" value="OYQ48232.1"/>
    <property type="molecule type" value="Genomic_DNA"/>
</dbReference>
<keyword evidence="1" id="KW-1133">Transmembrane helix</keyword>
<sequence length="164" mass="18447">MEKLPFLRTLTGITFILCMVILVFAVPFIFMALFFPAQVPFEVNGTKAVDMAPEDYVMLGVKIVVFGIWTYALYLFRGILTLFSKKKIFDDAVILLLGNTGKALLAGFILYFISEFLYNVIVENTFSVGIGAELLVVILALFFMVLSEVFLTAKKMKEENDLTI</sequence>
<feature type="transmembrane region" description="Helical" evidence="1">
    <location>
        <begin position="125"/>
        <end position="146"/>
    </location>
</feature>
<name>A0A256A3J0_9FLAO</name>
<dbReference type="Proteomes" id="UP000216605">
    <property type="component" value="Unassembled WGS sequence"/>
</dbReference>
<protein>
    <recommendedName>
        <fullName evidence="4">DUF2975 domain-containing protein</fullName>
    </recommendedName>
</protein>
<keyword evidence="1" id="KW-0812">Transmembrane</keyword>
<feature type="transmembrane region" description="Helical" evidence="1">
    <location>
        <begin position="12"/>
        <end position="36"/>
    </location>
</feature>
<evidence type="ECO:0008006" key="4">
    <source>
        <dbReference type="Google" id="ProtNLM"/>
    </source>
</evidence>
<evidence type="ECO:0000256" key="1">
    <source>
        <dbReference type="SAM" id="Phobius"/>
    </source>
</evidence>
<organism evidence="2 3">
    <name type="scientific">Flavobacterium cyanobacteriorum</name>
    <dbReference type="NCBI Taxonomy" id="2022802"/>
    <lineage>
        <taxon>Bacteria</taxon>
        <taxon>Pseudomonadati</taxon>
        <taxon>Bacteroidota</taxon>
        <taxon>Flavobacteriia</taxon>
        <taxon>Flavobacteriales</taxon>
        <taxon>Flavobacteriaceae</taxon>
        <taxon>Flavobacterium</taxon>
    </lineage>
</organism>
<evidence type="ECO:0000313" key="3">
    <source>
        <dbReference type="Proteomes" id="UP000216605"/>
    </source>
</evidence>
<keyword evidence="1" id="KW-0472">Membrane</keyword>
<gene>
    <name evidence="2" type="ORF">CHU92_00785</name>
</gene>
<dbReference type="AlphaFoldDB" id="A0A256A3J0"/>